<evidence type="ECO:0000313" key="3">
    <source>
        <dbReference type="Proteomes" id="UP000245959"/>
    </source>
</evidence>
<feature type="signal peptide" evidence="1">
    <location>
        <begin position="1"/>
        <end position="23"/>
    </location>
</feature>
<proteinExistence type="predicted"/>
<dbReference type="GeneID" id="78295926"/>
<gene>
    <name evidence="2" type="ORF">C8D82_12023</name>
</gene>
<dbReference type="Proteomes" id="UP000245959">
    <property type="component" value="Unassembled WGS sequence"/>
</dbReference>
<dbReference type="EMBL" id="QEKH01000020">
    <property type="protein sequence ID" value="PVY39547.1"/>
    <property type="molecule type" value="Genomic_DNA"/>
</dbReference>
<protein>
    <submittedName>
        <fullName evidence="2">Uncharacterized protein</fullName>
    </submittedName>
</protein>
<keyword evidence="3" id="KW-1185">Reference proteome</keyword>
<reference evidence="2 3" key="1">
    <citation type="submission" date="2018-04" db="EMBL/GenBank/DDBJ databases">
        <title>Genomic Encyclopedia of Type Strains, Phase IV (KMG-IV): sequencing the most valuable type-strain genomes for metagenomic binning, comparative biology and taxonomic classification.</title>
        <authorList>
            <person name="Goeker M."/>
        </authorList>
    </citation>
    <scope>NUCLEOTIDE SEQUENCE [LARGE SCALE GENOMIC DNA]</scope>
    <source>
        <strain evidence="2 3">DSM 14823</strain>
    </source>
</reference>
<sequence length="461" mass="52562">MNISGILKKSLASALLAAGFSLAAASSIFTADQVELIPDRVGSDANDTVEELKMLDRQLCALLRVGNRRSPILCRIAFSDKVPEGEVLLKSAKNIWTIEFNDRTPEWQRSFSMRGRILGWLLAAKLNNRSLAAWPERFPAWVVAGIDARIEGSRTAERFLRRNRQLPLLRALLACGKFPDFQQTMQMNPAELSESGLVWYRELCRVLVDSASTSSTPVDNAFLDYLVLTAAGTAEPEHVFRSTLGRLWLSAAERSPLPGKLETEGWKELGADAKIQRYLEYSAERLAWHEFSPRPAELTQKQLNEILQADLPELDANGEPTGKRLRVDYAELPELVIQRPDAYQLLRDESLRLRSIVEGNGLDFSRLLRDLDLKLLALPITRVEPHDPAPAEEFRHALRMLRESVERRAGIERYLEEFERSAESPFRFYESRIREASRPDDFLIERARKFLERTEALYLQE</sequence>
<evidence type="ECO:0000313" key="2">
    <source>
        <dbReference type="EMBL" id="PVY39547.1"/>
    </source>
</evidence>
<feature type="chain" id="PRO_5015440534" evidence="1">
    <location>
        <begin position="24"/>
        <end position="461"/>
    </location>
</feature>
<dbReference type="RefSeq" id="WP_116884635.1">
    <property type="nucleotide sequence ID" value="NZ_CABMMC010000129.1"/>
</dbReference>
<name>A0A2U1ATF6_9BACT</name>
<comment type="caution">
    <text evidence="2">The sequence shown here is derived from an EMBL/GenBank/DDBJ whole genome shotgun (WGS) entry which is preliminary data.</text>
</comment>
<evidence type="ECO:0000256" key="1">
    <source>
        <dbReference type="SAM" id="SignalP"/>
    </source>
</evidence>
<dbReference type="AlphaFoldDB" id="A0A2U1ATF6"/>
<dbReference type="OrthoDB" id="9992617at2"/>
<organism evidence="2 3">
    <name type="scientific">Victivallis vadensis</name>
    <dbReference type="NCBI Taxonomy" id="172901"/>
    <lineage>
        <taxon>Bacteria</taxon>
        <taxon>Pseudomonadati</taxon>
        <taxon>Lentisphaerota</taxon>
        <taxon>Lentisphaeria</taxon>
        <taxon>Victivallales</taxon>
        <taxon>Victivallaceae</taxon>
        <taxon>Victivallis</taxon>
    </lineage>
</organism>
<keyword evidence="1" id="KW-0732">Signal</keyword>
<accession>A0A2U1ATF6</accession>